<dbReference type="AlphaFoldDB" id="A0AAN9BJ42"/>
<sequence>MYQWTKSYLHNRRASVLVDGHCGQKVLLRQGVPQGGVLSPTLFILFINDLVPELPSTVHAALYADDLVLWCTEEHATTATYRMQLALENVAAWADN</sequence>
<comment type="caution">
    <text evidence="2">The sequence shown here is derived from an EMBL/GenBank/DDBJ whole genome shotgun (WGS) entry which is preliminary data.</text>
</comment>
<evidence type="ECO:0000313" key="3">
    <source>
        <dbReference type="Proteomes" id="UP001374579"/>
    </source>
</evidence>
<dbReference type="EMBL" id="JBAMIC010000007">
    <property type="protein sequence ID" value="KAK7106492.1"/>
    <property type="molecule type" value="Genomic_DNA"/>
</dbReference>
<dbReference type="InterPro" id="IPR000477">
    <property type="entry name" value="RT_dom"/>
</dbReference>
<keyword evidence="3" id="KW-1185">Reference proteome</keyword>
<evidence type="ECO:0000313" key="2">
    <source>
        <dbReference type="EMBL" id="KAK7106492.1"/>
    </source>
</evidence>
<name>A0AAN9BJ42_9CAEN</name>
<dbReference type="SUPFAM" id="SSF56672">
    <property type="entry name" value="DNA/RNA polymerases"/>
    <property type="match status" value="1"/>
</dbReference>
<proteinExistence type="predicted"/>
<gene>
    <name evidence="2" type="ORF">V1264_017742</name>
</gene>
<dbReference type="PROSITE" id="PS50878">
    <property type="entry name" value="RT_POL"/>
    <property type="match status" value="1"/>
</dbReference>
<evidence type="ECO:0000259" key="1">
    <source>
        <dbReference type="PROSITE" id="PS50878"/>
    </source>
</evidence>
<organism evidence="2 3">
    <name type="scientific">Littorina saxatilis</name>
    <dbReference type="NCBI Taxonomy" id="31220"/>
    <lineage>
        <taxon>Eukaryota</taxon>
        <taxon>Metazoa</taxon>
        <taxon>Spiralia</taxon>
        <taxon>Lophotrochozoa</taxon>
        <taxon>Mollusca</taxon>
        <taxon>Gastropoda</taxon>
        <taxon>Caenogastropoda</taxon>
        <taxon>Littorinimorpha</taxon>
        <taxon>Littorinoidea</taxon>
        <taxon>Littorinidae</taxon>
        <taxon>Littorina</taxon>
    </lineage>
</organism>
<reference evidence="2 3" key="1">
    <citation type="submission" date="2024-02" db="EMBL/GenBank/DDBJ databases">
        <title>Chromosome-scale genome assembly of the rough periwinkle Littorina saxatilis.</title>
        <authorList>
            <person name="De Jode A."/>
            <person name="Faria R."/>
            <person name="Formenti G."/>
            <person name="Sims Y."/>
            <person name="Smith T.P."/>
            <person name="Tracey A."/>
            <person name="Wood J.M.D."/>
            <person name="Zagrodzka Z.B."/>
            <person name="Johannesson K."/>
            <person name="Butlin R.K."/>
            <person name="Leder E.H."/>
        </authorList>
    </citation>
    <scope>NUCLEOTIDE SEQUENCE [LARGE SCALE GENOMIC DNA]</scope>
    <source>
        <strain evidence="2">Snail1</strain>
        <tissue evidence="2">Muscle</tissue>
    </source>
</reference>
<accession>A0AAN9BJ42</accession>
<dbReference type="InterPro" id="IPR043502">
    <property type="entry name" value="DNA/RNA_pol_sf"/>
</dbReference>
<protein>
    <recommendedName>
        <fullName evidence="1">Reverse transcriptase domain-containing protein</fullName>
    </recommendedName>
</protein>
<dbReference type="PANTHER" id="PTHR33332">
    <property type="entry name" value="REVERSE TRANSCRIPTASE DOMAIN-CONTAINING PROTEIN"/>
    <property type="match status" value="1"/>
</dbReference>
<feature type="domain" description="Reverse transcriptase" evidence="1">
    <location>
        <begin position="1"/>
        <end position="96"/>
    </location>
</feature>
<dbReference type="Pfam" id="PF00078">
    <property type="entry name" value="RVT_1"/>
    <property type="match status" value="1"/>
</dbReference>
<dbReference type="Proteomes" id="UP001374579">
    <property type="component" value="Unassembled WGS sequence"/>
</dbReference>